<comment type="caution">
    <text evidence="1">The sequence shown here is derived from an EMBL/GenBank/DDBJ whole genome shotgun (WGS) entry which is preliminary data.</text>
</comment>
<dbReference type="AlphaFoldDB" id="A0A6L2JFQ7"/>
<dbReference type="EMBL" id="BKCJ010000738">
    <property type="protein sequence ID" value="GEU35848.1"/>
    <property type="molecule type" value="Genomic_DNA"/>
</dbReference>
<evidence type="ECO:0000313" key="1">
    <source>
        <dbReference type="EMBL" id="GEU35848.1"/>
    </source>
</evidence>
<accession>A0A6L2JFQ7</accession>
<gene>
    <name evidence="1" type="ORF">Tci_007826</name>
</gene>
<proteinExistence type="predicted"/>
<name>A0A6L2JFQ7_TANCI</name>
<protein>
    <submittedName>
        <fullName evidence="1">Uncharacterized protein</fullName>
    </submittedName>
</protein>
<organism evidence="1">
    <name type="scientific">Tanacetum cinerariifolium</name>
    <name type="common">Dalmatian daisy</name>
    <name type="synonym">Chrysanthemum cinerariifolium</name>
    <dbReference type="NCBI Taxonomy" id="118510"/>
    <lineage>
        <taxon>Eukaryota</taxon>
        <taxon>Viridiplantae</taxon>
        <taxon>Streptophyta</taxon>
        <taxon>Embryophyta</taxon>
        <taxon>Tracheophyta</taxon>
        <taxon>Spermatophyta</taxon>
        <taxon>Magnoliopsida</taxon>
        <taxon>eudicotyledons</taxon>
        <taxon>Gunneridae</taxon>
        <taxon>Pentapetalae</taxon>
        <taxon>asterids</taxon>
        <taxon>campanulids</taxon>
        <taxon>Asterales</taxon>
        <taxon>Asteraceae</taxon>
        <taxon>Asteroideae</taxon>
        <taxon>Anthemideae</taxon>
        <taxon>Anthemidinae</taxon>
        <taxon>Tanacetum</taxon>
    </lineage>
</organism>
<reference evidence="1" key="1">
    <citation type="journal article" date="2019" name="Sci. Rep.">
        <title>Draft genome of Tanacetum cinerariifolium, the natural source of mosquito coil.</title>
        <authorList>
            <person name="Yamashiro T."/>
            <person name="Shiraishi A."/>
            <person name="Satake H."/>
            <person name="Nakayama K."/>
        </authorList>
    </citation>
    <scope>NUCLEOTIDE SEQUENCE</scope>
</reference>
<sequence>MSNSSHVVDWRWSCDDGNRKIDSKDMISSCLDNIEKELQRLHEIKQDMNERRKTNIREIEAYVEKLDLSRVKAVVQGKIRMLKVQRSVEMVQKMITPLPNLLITKTKLREDILLHDFGCKAVKQILDYLHSVFKILQKEFPEDVKEIMDVFFNEK</sequence>